<feature type="domain" description="EF-hand" evidence="6">
    <location>
        <begin position="139"/>
        <end position="174"/>
    </location>
</feature>
<dbReference type="Proteomes" id="UP001166093">
    <property type="component" value="Unassembled WGS sequence"/>
</dbReference>
<evidence type="ECO:0000256" key="2">
    <source>
        <dbReference type="ARBA" id="ARBA00022737"/>
    </source>
</evidence>
<protein>
    <submittedName>
        <fullName evidence="7">MYL4 protein</fullName>
    </submittedName>
</protein>
<evidence type="ECO:0000256" key="1">
    <source>
        <dbReference type="ARBA" id="ARBA00011445"/>
    </source>
</evidence>
<dbReference type="InterPro" id="IPR011992">
    <property type="entry name" value="EF-hand-dom_pair"/>
</dbReference>
<accession>A0ABS2XRW6</accession>
<sequence>MAPKKPEPKKIESKKVEPKKEASKPDAPPAAAAAALQPEPEAPKEPEFDPKSITIEYTTDQIEEFKEAFSLFDRTPTGELKISYSQCGDVLRALGQNPTNAEVLKVLGKPKPEEMNRKMMDFETFLPMLQHISRSKQHGNYEDFVEGLRVFDKEGNGTIMGAELRHVLATRGERMTEEEVDQLMAGHEDVNGCVNYESFIKHLLAG</sequence>
<dbReference type="InterPro" id="IPR050230">
    <property type="entry name" value="CALM/Myosin/TropC-like"/>
</dbReference>
<keyword evidence="8" id="KW-1185">Reference proteome</keyword>
<proteinExistence type="predicted"/>
<dbReference type="PROSITE" id="PS50222">
    <property type="entry name" value="EF_HAND_2"/>
    <property type="match status" value="1"/>
</dbReference>
<evidence type="ECO:0000256" key="5">
    <source>
        <dbReference type="SAM" id="MobiDB-lite"/>
    </source>
</evidence>
<gene>
    <name evidence="7" type="primary">Myl4_1</name>
    <name evidence="7" type="ORF">GTO93_0016573</name>
</gene>
<evidence type="ECO:0000256" key="3">
    <source>
        <dbReference type="ARBA" id="ARBA00023123"/>
    </source>
</evidence>
<keyword evidence="3" id="KW-0518">Myosin</keyword>
<keyword evidence="2" id="KW-0677">Repeat</keyword>
<feature type="compositionally biased region" description="Basic and acidic residues" evidence="5">
    <location>
        <begin position="1"/>
        <end position="24"/>
    </location>
</feature>
<feature type="non-terminal residue" evidence="7">
    <location>
        <position position="1"/>
    </location>
</feature>
<reference evidence="7" key="1">
    <citation type="journal article" date="2021" name="Cell">
        <title>Tracing the genetic footprints of vertebrate landing in non-teleost ray-finned fishes.</title>
        <authorList>
            <person name="Bi X."/>
            <person name="Wang K."/>
            <person name="Yang L."/>
            <person name="Pan H."/>
            <person name="Jiang H."/>
            <person name="Wei Q."/>
            <person name="Fang M."/>
            <person name="Yu H."/>
            <person name="Zhu C."/>
            <person name="Cai Y."/>
            <person name="He Y."/>
            <person name="Gan X."/>
            <person name="Zeng H."/>
            <person name="Yu D."/>
            <person name="Zhu Y."/>
            <person name="Jiang H."/>
            <person name="Qiu Q."/>
            <person name="Yang H."/>
            <person name="Zhang Y.E."/>
            <person name="Wang W."/>
            <person name="Zhu M."/>
            <person name="He S."/>
            <person name="Zhang G."/>
        </authorList>
    </citation>
    <scope>NUCLEOTIDE SEQUENCE</scope>
    <source>
        <strain evidence="7">Pddl_001</strain>
    </source>
</reference>
<evidence type="ECO:0000259" key="6">
    <source>
        <dbReference type="PROSITE" id="PS50222"/>
    </source>
</evidence>
<dbReference type="PANTHER" id="PTHR23048">
    <property type="entry name" value="MYOSIN LIGHT CHAIN 1, 3"/>
    <property type="match status" value="1"/>
</dbReference>
<name>A0ABS2XRW6_POLSP</name>
<comment type="subunit">
    <text evidence="1">Myosin is a hexamer of 2 heavy chains and 4 light chains.</text>
</comment>
<feature type="compositionally biased region" description="Basic and acidic residues" evidence="5">
    <location>
        <begin position="41"/>
        <end position="50"/>
    </location>
</feature>
<dbReference type="CDD" id="cd00051">
    <property type="entry name" value="EFh"/>
    <property type="match status" value="1"/>
</dbReference>
<dbReference type="SUPFAM" id="SSF47473">
    <property type="entry name" value="EF-hand"/>
    <property type="match status" value="1"/>
</dbReference>
<dbReference type="Gene3D" id="1.10.238.10">
    <property type="entry name" value="EF-hand"/>
    <property type="match status" value="2"/>
</dbReference>
<dbReference type="InterPro" id="IPR002048">
    <property type="entry name" value="EF_hand_dom"/>
</dbReference>
<evidence type="ECO:0000313" key="8">
    <source>
        <dbReference type="Proteomes" id="UP001166093"/>
    </source>
</evidence>
<organism evidence="7 8">
    <name type="scientific">Polyodon spathula</name>
    <name type="common">North American paddlefish</name>
    <name type="synonym">Squalus spathula</name>
    <dbReference type="NCBI Taxonomy" id="7913"/>
    <lineage>
        <taxon>Eukaryota</taxon>
        <taxon>Metazoa</taxon>
        <taxon>Chordata</taxon>
        <taxon>Craniata</taxon>
        <taxon>Vertebrata</taxon>
        <taxon>Euteleostomi</taxon>
        <taxon>Actinopterygii</taxon>
        <taxon>Chondrostei</taxon>
        <taxon>Acipenseriformes</taxon>
        <taxon>Polyodontidae</taxon>
        <taxon>Polyodon</taxon>
    </lineage>
</organism>
<evidence type="ECO:0000313" key="7">
    <source>
        <dbReference type="EMBL" id="MBN3276962.1"/>
    </source>
</evidence>
<feature type="compositionally biased region" description="Low complexity" evidence="5">
    <location>
        <begin position="29"/>
        <end position="39"/>
    </location>
</feature>
<comment type="caution">
    <text evidence="7">The sequence shown here is derived from an EMBL/GenBank/DDBJ whole genome shotgun (WGS) entry which is preliminary data.</text>
</comment>
<evidence type="ECO:0000256" key="4">
    <source>
        <dbReference type="ARBA" id="ARBA00023175"/>
    </source>
</evidence>
<feature type="region of interest" description="Disordered" evidence="5">
    <location>
        <begin position="1"/>
        <end position="51"/>
    </location>
</feature>
<dbReference type="PANTHER" id="PTHR23048:SF2">
    <property type="entry name" value="MYOSIN LIGHT CHAIN 3"/>
    <property type="match status" value="1"/>
</dbReference>
<keyword evidence="4" id="KW-0505">Motor protein</keyword>
<feature type="non-terminal residue" evidence="7">
    <location>
        <position position="206"/>
    </location>
</feature>
<dbReference type="EMBL" id="JAAWVQ010064537">
    <property type="protein sequence ID" value="MBN3276962.1"/>
    <property type="molecule type" value="Genomic_DNA"/>
</dbReference>